<proteinExistence type="predicted"/>
<dbReference type="InterPro" id="IPR009057">
    <property type="entry name" value="Homeodomain-like_sf"/>
</dbReference>
<dbReference type="GO" id="GO:0043565">
    <property type="term" value="F:sequence-specific DNA binding"/>
    <property type="evidence" value="ECO:0007669"/>
    <property type="project" value="InterPro"/>
</dbReference>
<dbReference type="RefSeq" id="WP_072832343.1">
    <property type="nucleotide sequence ID" value="NZ_FQXP01000010.1"/>
</dbReference>
<dbReference type="PROSITE" id="PS01124">
    <property type="entry name" value="HTH_ARAC_FAMILY_2"/>
    <property type="match status" value="1"/>
</dbReference>
<protein>
    <submittedName>
        <fullName evidence="5">Transcriptional regulator, AraC family</fullName>
    </submittedName>
</protein>
<dbReference type="PANTHER" id="PTHR43280">
    <property type="entry name" value="ARAC-FAMILY TRANSCRIPTIONAL REGULATOR"/>
    <property type="match status" value="1"/>
</dbReference>
<dbReference type="PANTHER" id="PTHR43280:SF28">
    <property type="entry name" value="HTH-TYPE TRANSCRIPTIONAL ACTIVATOR RHAS"/>
    <property type="match status" value="1"/>
</dbReference>
<dbReference type="SUPFAM" id="SSF46689">
    <property type="entry name" value="Homeodomain-like"/>
    <property type="match status" value="2"/>
</dbReference>
<dbReference type="InterPro" id="IPR018060">
    <property type="entry name" value="HTH_AraC"/>
</dbReference>
<dbReference type="Gene3D" id="1.10.10.60">
    <property type="entry name" value="Homeodomain-like"/>
    <property type="match status" value="2"/>
</dbReference>
<dbReference type="SMART" id="SM00342">
    <property type="entry name" value="HTH_ARAC"/>
    <property type="match status" value="1"/>
</dbReference>
<dbReference type="GO" id="GO:0003700">
    <property type="term" value="F:DNA-binding transcription factor activity"/>
    <property type="evidence" value="ECO:0007669"/>
    <property type="project" value="InterPro"/>
</dbReference>
<keyword evidence="2" id="KW-0238">DNA-binding</keyword>
<evidence type="ECO:0000313" key="5">
    <source>
        <dbReference type="EMBL" id="SHI04281.1"/>
    </source>
</evidence>
<evidence type="ECO:0000259" key="4">
    <source>
        <dbReference type="PROSITE" id="PS01124"/>
    </source>
</evidence>
<organism evidence="5 6">
    <name type="scientific">Clostridium collagenovorans DSM 3089</name>
    <dbReference type="NCBI Taxonomy" id="1121306"/>
    <lineage>
        <taxon>Bacteria</taxon>
        <taxon>Bacillati</taxon>
        <taxon>Bacillota</taxon>
        <taxon>Clostridia</taxon>
        <taxon>Eubacteriales</taxon>
        <taxon>Clostridiaceae</taxon>
        <taxon>Clostridium</taxon>
    </lineage>
</organism>
<reference evidence="5 6" key="1">
    <citation type="submission" date="2016-11" db="EMBL/GenBank/DDBJ databases">
        <authorList>
            <person name="Jaros S."/>
            <person name="Januszkiewicz K."/>
            <person name="Wedrychowicz H."/>
        </authorList>
    </citation>
    <scope>NUCLEOTIDE SEQUENCE [LARGE SCALE GENOMIC DNA]</scope>
    <source>
        <strain evidence="5 6">DSM 3089</strain>
    </source>
</reference>
<dbReference type="PROSITE" id="PS00041">
    <property type="entry name" value="HTH_ARAC_FAMILY_1"/>
    <property type="match status" value="1"/>
</dbReference>
<evidence type="ECO:0000313" key="6">
    <source>
        <dbReference type="Proteomes" id="UP000184526"/>
    </source>
</evidence>
<evidence type="ECO:0000256" key="3">
    <source>
        <dbReference type="ARBA" id="ARBA00023163"/>
    </source>
</evidence>
<dbReference type="InterPro" id="IPR018062">
    <property type="entry name" value="HTH_AraC-typ_CS"/>
</dbReference>
<feature type="domain" description="HTH araC/xylS-type" evidence="4">
    <location>
        <begin position="140"/>
        <end position="238"/>
    </location>
</feature>
<dbReference type="EMBL" id="FQXP01000010">
    <property type="protein sequence ID" value="SHI04281.1"/>
    <property type="molecule type" value="Genomic_DNA"/>
</dbReference>
<keyword evidence="1" id="KW-0805">Transcription regulation</keyword>
<evidence type="ECO:0000256" key="1">
    <source>
        <dbReference type="ARBA" id="ARBA00023015"/>
    </source>
</evidence>
<name>A0A1M5XWS1_9CLOT</name>
<dbReference type="Pfam" id="PF12833">
    <property type="entry name" value="HTH_18"/>
    <property type="match status" value="1"/>
</dbReference>
<gene>
    <name evidence="5" type="ORF">SAMN02745196_02492</name>
</gene>
<accession>A0A1M5XWS1</accession>
<dbReference type="STRING" id="1121306.SAMN02745196_02492"/>
<sequence length="244" mass="28563">MFDVECVAKNFFDCCNLPICIFDYDFELLHSYGYNYSYEDMFKNLNLINDMKNNLINCSSCILNFKKNLNFLCIKSSKTINLNMSFLIGPFKTGFVDTSSPFIPFKSPTSMKYIEKLLMFIISENLNEKYGHVKYSLYVVKSLDYIEKNYSENISIDSLCKDLGINKSYFCSLFKKETGFTFVNYLNKYRVDKSKQLLENSNLSLMDISLEVGFNNQSYYSTVFKKFSNKSPLEFREEVLTNHI</sequence>
<keyword evidence="3" id="KW-0804">Transcription</keyword>
<dbReference type="Proteomes" id="UP000184526">
    <property type="component" value="Unassembled WGS sequence"/>
</dbReference>
<dbReference type="OrthoDB" id="1677563at2"/>
<evidence type="ECO:0000256" key="2">
    <source>
        <dbReference type="ARBA" id="ARBA00023125"/>
    </source>
</evidence>
<dbReference type="AlphaFoldDB" id="A0A1M5XWS1"/>
<keyword evidence="6" id="KW-1185">Reference proteome</keyword>